<organism evidence="2 3">
    <name type="scientific">Acidocella aminolytica 101 = DSM 11237</name>
    <dbReference type="NCBI Taxonomy" id="1120923"/>
    <lineage>
        <taxon>Bacteria</taxon>
        <taxon>Pseudomonadati</taxon>
        <taxon>Pseudomonadota</taxon>
        <taxon>Alphaproteobacteria</taxon>
        <taxon>Acetobacterales</taxon>
        <taxon>Acidocellaceae</taxon>
        <taxon>Acidocella</taxon>
    </lineage>
</organism>
<dbReference type="AlphaFoldDB" id="A0A0D6PCJ8"/>
<keyword evidence="3" id="KW-1185">Reference proteome</keyword>
<dbReference type="PANTHER" id="PTHR33627">
    <property type="entry name" value="TRANSPOSASE"/>
    <property type="match status" value="1"/>
</dbReference>
<feature type="domain" description="Transposase IS701-like DDE" evidence="1">
    <location>
        <begin position="2"/>
        <end position="120"/>
    </location>
</feature>
<dbReference type="EMBL" id="BANC01000016">
    <property type="protein sequence ID" value="GAN79081.1"/>
    <property type="molecule type" value="Genomic_DNA"/>
</dbReference>
<evidence type="ECO:0000313" key="2">
    <source>
        <dbReference type="EMBL" id="GAN79081.1"/>
    </source>
</evidence>
<proteinExistence type="predicted"/>
<accession>A0A0D6PCJ8</accession>
<name>A0A0D6PCJ8_9PROT</name>
<reference evidence="2 3" key="1">
    <citation type="submission" date="2012-11" db="EMBL/GenBank/DDBJ databases">
        <title>Whole genome sequence of Acidocella aminolytica 101 = DSM 11237.</title>
        <authorList>
            <person name="Azuma Y."/>
            <person name="Higashiura N."/>
            <person name="Hirakawa H."/>
            <person name="Matsushita K."/>
        </authorList>
    </citation>
    <scope>NUCLEOTIDE SEQUENCE [LARGE SCALE GENOMIC DNA]</scope>
    <source>
        <strain evidence="3">101 / DSM 11237</strain>
    </source>
</reference>
<sequence>MQLEVKLLTQADRLIGGDDMALDVDDTASPKQGSHSVGVAPQYVLALGKKTNCRMLVSLMLARGEVPVMVGLRLLLPESWTRDPASLQRAHVPEVRQVFSSKSEIAIKEIDRIMAADVRFG</sequence>
<gene>
    <name evidence="2" type="ORF">Aam_016_051</name>
</gene>
<dbReference type="InterPro" id="IPR038721">
    <property type="entry name" value="IS701-like_DDE_dom"/>
</dbReference>
<dbReference type="Proteomes" id="UP000032668">
    <property type="component" value="Unassembled WGS sequence"/>
</dbReference>
<protein>
    <submittedName>
        <fullName evidence="2">Transposase</fullName>
    </submittedName>
</protein>
<dbReference type="InterPro" id="IPR039365">
    <property type="entry name" value="IS701-like"/>
</dbReference>
<dbReference type="Pfam" id="PF13546">
    <property type="entry name" value="DDE_5"/>
    <property type="match status" value="1"/>
</dbReference>
<dbReference type="PANTHER" id="PTHR33627:SF1">
    <property type="entry name" value="TRANSPOSASE"/>
    <property type="match status" value="1"/>
</dbReference>
<evidence type="ECO:0000259" key="1">
    <source>
        <dbReference type="Pfam" id="PF13546"/>
    </source>
</evidence>
<comment type="caution">
    <text evidence="2">The sequence shown here is derived from an EMBL/GenBank/DDBJ whole genome shotgun (WGS) entry which is preliminary data.</text>
</comment>
<evidence type="ECO:0000313" key="3">
    <source>
        <dbReference type="Proteomes" id="UP000032668"/>
    </source>
</evidence>
<dbReference type="STRING" id="1120923.SAMN02746095_02254"/>